<keyword evidence="1" id="KW-0812">Transmembrane</keyword>
<keyword evidence="1" id="KW-0472">Membrane</keyword>
<dbReference type="RefSeq" id="WP_303685425.1">
    <property type="nucleotide sequence ID" value="NZ_CAJXYO010000027.1"/>
</dbReference>
<reference evidence="3" key="1">
    <citation type="journal article" date="2017" name="Proc. Natl. Acad. Sci. U.S.A.">
        <title>Simulation of Deepwater Horizon oil plume reveals substrate specialization within a complex community of hydrocarbon-degraders.</title>
        <authorList>
            <person name="Hu P."/>
            <person name="Dubinsky E.A."/>
            <person name="Probst A.J."/>
            <person name="Wang J."/>
            <person name="Sieber C.M.K."/>
            <person name="Tom L.M."/>
            <person name="Gardinali P."/>
            <person name="Banfield J.F."/>
            <person name="Atlas R.M."/>
            <person name="Andersen G.L."/>
        </authorList>
    </citation>
    <scope>NUCLEOTIDE SEQUENCE [LARGE SCALE GENOMIC DNA]</scope>
</reference>
<accession>A0A1Z8BG56</accession>
<sequence>MDFENIKITEILIFILGTISTYLLWRVRHQKDKIKDIENQLSVQKYNLYSSIIHLLFDITASGKITKKISERDLVKRLLEIKKDMFVYAPDDVFRQYSKWTLEITKDSKSLDHMTLYYELLKLIRKDMGHRYTKLSFDEFMIFFFQSEAAYLDFQEENNF</sequence>
<feature type="transmembrane region" description="Helical" evidence="1">
    <location>
        <begin position="6"/>
        <end position="25"/>
    </location>
</feature>
<evidence type="ECO:0000256" key="1">
    <source>
        <dbReference type="SAM" id="Phobius"/>
    </source>
</evidence>
<evidence type="ECO:0008006" key="4">
    <source>
        <dbReference type="Google" id="ProtNLM"/>
    </source>
</evidence>
<protein>
    <recommendedName>
        <fullName evidence="4">DUF4760 domain-containing protein</fullName>
    </recommendedName>
</protein>
<keyword evidence="1" id="KW-1133">Transmembrane helix</keyword>
<organism evidence="2 3">
    <name type="scientific">Nonlabens dokdonensis</name>
    <dbReference type="NCBI Taxonomy" id="328515"/>
    <lineage>
        <taxon>Bacteria</taxon>
        <taxon>Pseudomonadati</taxon>
        <taxon>Bacteroidota</taxon>
        <taxon>Flavobacteriia</taxon>
        <taxon>Flavobacteriales</taxon>
        <taxon>Flavobacteriaceae</taxon>
        <taxon>Nonlabens</taxon>
    </lineage>
</organism>
<dbReference type="Proteomes" id="UP000196102">
    <property type="component" value="Unassembled WGS sequence"/>
</dbReference>
<evidence type="ECO:0000313" key="2">
    <source>
        <dbReference type="EMBL" id="OUS21549.1"/>
    </source>
</evidence>
<dbReference type="AlphaFoldDB" id="A0A1Z8BG56"/>
<dbReference type="EMBL" id="MAAX01000014">
    <property type="protein sequence ID" value="OUS21549.1"/>
    <property type="molecule type" value="Genomic_DNA"/>
</dbReference>
<gene>
    <name evidence="2" type="ORF">A9Q93_00575</name>
</gene>
<proteinExistence type="predicted"/>
<comment type="caution">
    <text evidence="2">The sequence shown here is derived from an EMBL/GenBank/DDBJ whole genome shotgun (WGS) entry which is preliminary data.</text>
</comment>
<evidence type="ECO:0000313" key="3">
    <source>
        <dbReference type="Proteomes" id="UP000196102"/>
    </source>
</evidence>
<name>A0A1Z8BG56_9FLAO</name>